<accession>A0ABP8BCN1</accession>
<evidence type="ECO:0000256" key="5">
    <source>
        <dbReference type="HAMAP-Rule" id="MF_00502"/>
    </source>
</evidence>
<keyword evidence="3 5" id="KW-0689">Ribosomal protein</keyword>
<evidence type="ECO:0000256" key="1">
    <source>
        <dbReference type="ARBA" id="ARBA00008196"/>
    </source>
</evidence>
<reference evidence="7" key="1">
    <citation type="journal article" date="2019" name="Int. J. Syst. Evol. Microbiol.">
        <title>The Global Catalogue of Microorganisms (GCM) 10K type strain sequencing project: providing services to taxonomists for standard genome sequencing and annotation.</title>
        <authorList>
            <consortium name="The Broad Institute Genomics Platform"/>
            <consortium name="The Broad Institute Genome Sequencing Center for Infectious Disease"/>
            <person name="Wu L."/>
            <person name="Ma J."/>
        </authorList>
    </citation>
    <scope>NUCLEOTIDE SEQUENCE [LARGE SCALE GENOMIC DNA]</scope>
    <source>
        <strain evidence="7">JCM 17626</strain>
    </source>
</reference>
<comment type="subunit">
    <text evidence="2 5">Part of the 50S ribosomal subunit.</text>
</comment>
<sequence>MLPANCKNVLDAFTQITKNNIQMKKDLHPTSYRPVVFKDMSNEYAFLTKSCVDTKETIKWEDGNEYPLYKLEISHTSHPFYTGKMKLVDTAGRIDKFKNRYAKK</sequence>
<dbReference type="InterPro" id="IPR027493">
    <property type="entry name" value="Ribosomal_bL31_B"/>
</dbReference>
<evidence type="ECO:0000313" key="7">
    <source>
        <dbReference type="Proteomes" id="UP001501772"/>
    </source>
</evidence>
<dbReference type="NCBIfam" id="TIGR00105">
    <property type="entry name" value="L31"/>
    <property type="match status" value="1"/>
</dbReference>
<evidence type="ECO:0000256" key="4">
    <source>
        <dbReference type="ARBA" id="ARBA00023274"/>
    </source>
</evidence>
<dbReference type="PANTHER" id="PTHR33280">
    <property type="entry name" value="50S RIBOSOMAL PROTEIN L31, CHLOROPLASTIC"/>
    <property type="match status" value="1"/>
</dbReference>
<organism evidence="6 7">
    <name type="scientific">Pedobacter jeongneungensis</name>
    <dbReference type="NCBI Taxonomy" id="947309"/>
    <lineage>
        <taxon>Bacteria</taxon>
        <taxon>Pseudomonadati</taxon>
        <taxon>Bacteroidota</taxon>
        <taxon>Sphingobacteriia</taxon>
        <taxon>Sphingobacteriales</taxon>
        <taxon>Sphingobacteriaceae</taxon>
        <taxon>Pedobacter</taxon>
    </lineage>
</organism>
<comment type="similarity">
    <text evidence="1 5">Belongs to the bacterial ribosomal protein bL31 family. Type B subfamily.</text>
</comment>
<dbReference type="SUPFAM" id="SSF143800">
    <property type="entry name" value="L28p-like"/>
    <property type="match status" value="1"/>
</dbReference>
<dbReference type="PRINTS" id="PR01249">
    <property type="entry name" value="RIBOSOMALL31"/>
</dbReference>
<dbReference type="InterPro" id="IPR002150">
    <property type="entry name" value="Ribosomal_bL31"/>
</dbReference>
<evidence type="ECO:0000313" key="6">
    <source>
        <dbReference type="EMBL" id="GAA4203495.1"/>
    </source>
</evidence>
<dbReference type="Pfam" id="PF01197">
    <property type="entry name" value="Ribosomal_L31"/>
    <property type="match status" value="1"/>
</dbReference>
<proteinExistence type="inferred from homology"/>
<name>A0ABP8BCN1_9SPHI</name>
<keyword evidence="7" id="KW-1185">Reference proteome</keyword>
<evidence type="ECO:0000256" key="2">
    <source>
        <dbReference type="ARBA" id="ARBA00011838"/>
    </source>
</evidence>
<comment type="caution">
    <text evidence="6">The sequence shown here is derived from an EMBL/GenBank/DDBJ whole genome shotgun (WGS) entry which is preliminary data.</text>
</comment>
<dbReference type="EMBL" id="BAABBY010000004">
    <property type="protein sequence ID" value="GAA4203495.1"/>
    <property type="molecule type" value="Genomic_DNA"/>
</dbReference>
<dbReference type="GO" id="GO:0005840">
    <property type="term" value="C:ribosome"/>
    <property type="evidence" value="ECO:0007669"/>
    <property type="project" value="UniProtKB-KW"/>
</dbReference>
<dbReference type="Proteomes" id="UP001501772">
    <property type="component" value="Unassembled WGS sequence"/>
</dbReference>
<dbReference type="PANTHER" id="PTHR33280:SF1">
    <property type="entry name" value="LARGE RIBOSOMAL SUBUNIT PROTEIN BL31C"/>
    <property type="match status" value="1"/>
</dbReference>
<evidence type="ECO:0000256" key="3">
    <source>
        <dbReference type="ARBA" id="ARBA00022980"/>
    </source>
</evidence>
<dbReference type="InterPro" id="IPR034704">
    <property type="entry name" value="Ribosomal_bL28/bL31-like_sf"/>
</dbReference>
<dbReference type="PROSITE" id="PS01143">
    <property type="entry name" value="RIBOSOMAL_L31"/>
    <property type="match status" value="1"/>
</dbReference>
<dbReference type="NCBIfam" id="NF002462">
    <property type="entry name" value="PRK01678.1"/>
    <property type="match status" value="1"/>
</dbReference>
<keyword evidence="4 5" id="KW-0687">Ribonucleoprotein</keyword>
<gene>
    <name evidence="5" type="primary">rpmE2</name>
    <name evidence="6" type="ORF">GCM10022289_19880</name>
</gene>
<dbReference type="Gene3D" id="4.10.830.30">
    <property type="entry name" value="Ribosomal protein L31"/>
    <property type="match status" value="1"/>
</dbReference>
<protein>
    <recommendedName>
        <fullName evidence="5">Large ribosomal subunit protein bL31B</fullName>
    </recommendedName>
</protein>
<dbReference type="HAMAP" id="MF_00502">
    <property type="entry name" value="Ribosomal_bL31_2"/>
    <property type="match status" value="1"/>
</dbReference>
<dbReference type="InterPro" id="IPR042105">
    <property type="entry name" value="Ribosomal_bL31_sf"/>
</dbReference>